<accession>A0A7J6UHM7</accession>
<reference evidence="1 2" key="1">
    <citation type="submission" date="2020-04" db="EMBL/GenBank/DDBJ databases">
        <title>Perkinsus olseni comparative genomics.</title>
        <authorList>
            <person name="Bogema D.R."/>
        </authorList>
    </citation>
    <scope>NUCLEOTIDE SEQUENCE [LARGE SCALE GENOMIC DNA]</scope>
    <source>
        <strain evidence="1 2">ATCC PRA-207</strain>
    </source>
</reference>
<evidence type="ECO:0000313" key="1">
    <source>
        <dbReference type="EMBL" id="KAF4756762.1"/>
    </source>
</evidence>
<sequence>GHWTLRAPARDRTAKMKFSVEPRINPGLVTLEASGDENRTLTFRGSDLLLVEGECCSALDEGHLIELLNATITTLLALGAICYKSATAMLARREGISSSADVLATWFLLQPCH</sequence>
<organism evidence="1 2">
    <name type="scientific">Perkinsus olseni</name>
    <name type="common">Perkinsus atlanticus</name>
    <dbReference type="NCBI Taxonomy" id="32597"/>
    <lineage>
        <taxon>Eukaryota</taxon>
        <taxon>Sar</taxon>
        <taxon>Alveolata</taxon>
        <taxon>Perkinsozoa</taxon>
        <taxon>Perkinsea</taxon>
        <taxon>Perkinsida</taxon>
        <taxon>Perkinsidae</taxon>
        <taxon>Perkinsus</taxon>
    </lineage>
</organism>
<dbReference type="Proteomes" id="UP000553632">
    <property type="component" value="Unassembled WGS sequence"/>
</dbReference>
<protein>
    <submittedName>
        <fullName evidence="1">Uncharacterized protein</fullName>
    </submittedName>
</protein>
<keyword evidence="2" id="KW-1185">Reference proteome</keyword>
<dbReference type="AlphaFoldDB" id="A0A7J6UHM7"/>
<dbReference type="EMBL" id="JABANO010003499">
    <property type="protein sequence ID" value="KAF4756762.1"/>
    <property type="molecule type" value="Genomic_DNA"/>
</dbReference>
<name>A0A7J6UHM7_PEROL</name>
<feature type="non-terminal residue" evidence="1">
    <location>
        <position position="1"/>
    </location>
</feature>
<evidence type="ECO:0000313" key="2">
    <source>
        <dbReference type="Proteomes" id="UP000553632"/>
    </source>
</evidence>
<proteinExistence type="predicted"/>
<gene>
    <name evidence="1" type="ORF">FOZ63_023719</name>
</gene>
<comment type="caution">
    <text evidence="1">The sequence shown here is derived from an EMBL/GenBank/DDBJ whole genome shotgun (WGS) entry which is preliminary data.</text>
</comment>
<feature type="non-terminal residue" evidence="1">
    <location>
        <position position="113"/>
    </location>
</feature>